<dbReference type="Gene3D" id="1.20.144.10">
    <property type="entry name" value="Phosphatidic acid phosphatase type 2/haloperoxidase"/>
    <property type="match status" value="2"/>
</dbReference>
<keyword evidence="1" id="KW-0472">Membrane</keyword>
<gene>
    <name evidence="3" type="ORF">QQS35_20240</name>
</gene>
<keyword evidence="1" id="KW-0812">Transmembrane</keyword>
<evidence type="ECO:0000259" key="2">
    <source>
        <dbReference type="SMART" id="SM00014"/>
    </source>
</evidence>
<dbReference type="Pfam" id="PF01569">
    <property type="entry name" value="PAP2"/>
    <property type="match status" value="1"/>
</dbReference>
<feature type="transmembrane region" description="Helical" evidence="1">
    <location>
        <begin position="126"/>
        <end position="146"/>
    </location>
</feature>
<dbReference type="PANTHER" id="PTHR14969">
    <property type="entry name" value="SPHINGOSINE-1-PHOSPHATE PHOSPHOHYDROLASE"/>
    <property type="match status" value="1"/>
</dbReference>
<evidence type="ECO:0000256" key="1">
    <source>
        <dbReference type="SAM" id="Phobius"/>
    </source>
</evidence>
<feature type="transmembrane region" description="Helical" evidence="1">
    <location>
        <begin position="7"/>
        <end position="29"/>
    </location>
</feature>
<accession>A0ABT7LBV7</accession>
<feature type="transmembrane region" description="Helical" evidence="1">
    <location>
        <begin position="87"/>
        <end position="106"/>
    </location>
</feature>
<sequence length="221" mass="25948">MHKFKRNYFYVSFFILAVVSSILLTVRVISEDMPVIDLWASPLVANLDNTTIFSGFRWITELGSGTFITPFTILFSLFLWRFSKDWIASFMVVLGTFLGYRVNHWIKVLIERERPRIMEEAEGIGYSFPSGHAMGAMIAYGLYVYFLTQNTKSKRLKVWINIIGVLLIILIGFSRYVIRVHYISDVLAGYMFGFIFLMIWIGLYHLIVRMKKRFFYYKSQT</sequence>
<name>A0ABT7LBV7_9BACI</name>
<dbReference type="SUPFAM" id="SSF48317">
    <property type="entry name" value="Acid phosphatase/Vanadium-dependent haloperoxidase"/>
    <property type="match status" value="1"/>
</dbReference>
<feature type="transmembrane region" description="Helical" evidence="1">
    <location>
        <begin position="62"/>
        <end position="80"/>
    </location>
</feature>
<evidence type="ECO:0000313" key="3">
    <source>
        <dbReference type="EMBL" id="MDL4842767.1"/>
    </source>
</evidence>
<evidence type="ECO:0000313" key="4">
    <source>
        <dbReference type="Proteomes" id="UP001235343"/>
    </source>
</evidence>
<dbReference type="RefSeq" id="WP_285934060.1">
    <property type="nucleotide sequence ID" value="NZ_JASTZU010000063.1"/>
</dbReference>
<dbReference type="EMBL" id="JASTZU010000063">
    <property type="protein sequence ID" value="MDL4842767.1"/>
    <property type="molecule type" value="Genomic_DNA"/>
</dbReference>
<protein>
    <submittedName>
        <fullName evidence="3">Phosphatase PAP2 family protein</fullName>
    </submittedName>
</protein>
<feature type="transmembrane region" description="Helical" evidence="1">
    <location>
        <begin position="158"/>
        <end position="178"/>
    </location>
</feature>
<proteinExistence type="predicted"/>
<dbReference type="Proteomes" id="UP001235343">
    <property type="component" value="Unassembled WGS sequence"/>
</dbReference>
<dbReference type="InterPro" id="IPR036938">
    <property type="entry name" value="PAP2/HPO_sf"/>
</dbReference>
<dbReference type="CDD" id="cd03392">
    <property type="entry name" value="PAP2_like_2"/>
    <property type="match status" value="1"/>
</dbReference>
<dbReference type="InterPro" id="IPR000326">
    <property type="entry name" value="PAP2/HPO"/>
</dbReference>
<feature type="transmembrane region" description="Helical" evidence="1">
    <location>
        <begin position="190"/>
        <end position="208"/>
    </location>
</feature>
<comment type="caution">
    <text evidence="3">The sequence shown here is derived from an EMBL/GenBank/DDBJ whole genome shotgun (WGS) entry which is preliminary data.</text>
</comment>
<keyword evidence="4" id="KW-1185">Reference proteome</keyword>
<organism evidence="3 4">
    <name type="scientific">Aquibacillus rhizosphaerae</name>
    <dbReference type="NCBI Taxonomy" id="3051431"/>
    <lineage>
        <taxon>Bacteria</taxon>
        <taxon>Bacillati</taxon>
        <taxon>Bacillota</taxon>
        <taxon>Bacilli</taxon>
        <taxon>Bacillales</taxon>
        <taxon>Bacillaceae</taxon>
        <taxon>Aquibacillus</taxon>
    </lineage>
</organism>
<reference evidence="3 4" key="1">
    <citation type="submission" date="2023-06" db="EMBL/GenBank/DDBJ databases">
        <title>Aquibacillus rhizosphaerae LR5S19.</title>
        <authorList>
            <person name="Sun J.-Q."/>
        </authorList>
    </citation>
    <scope>NUCLEOTIDE SEQUENCE [LARGE SCALE GENOMIC DNA]</scope>
    <source>
        <strain evidence="3 4">LR5S19</strain>
    </source>
</reference>
<feature type="domain" description="Phosphatidic acid phosphatase type 2/haloperoxidase" evidence="2">
    <location>
        <begin position="89"/>
        <end position="201"/>
    </location>
</feature>
<dbReference type="SMART" id="SM00014">
    <property type="entry name" value="acidPPc"/>
    <property type="match status" value="1"/>
</dbReference>
<keyword evidence="1" id="KW-1133">Transmembrane helix</keyword>
<dbReference type="PANTHER" id="PTHR14969:SF13">
    <property type="entry name" value="AT30094P"/>
    <property type="match status" value="1"/>
</dbReference>